<evidence type="ECO:0000259" key="7">
    <source>
        <dbReference type="PROSITE" id="PS51918"/>
    </source>
</evidence>
<dbReference type="Pfam" id="PF04055">
    <property type="entry name" value="Radical_SAM"/>
    <property type="match status" value="1"/>
</dbReference>
<dbReference type="Gene3D" id="3.20.20.70">
    <property type="entry name" value="Aldolase class I"/>
    <property type="match status" value="1"/>
</dbReference>
<dbReference type="InterPro" id="IPR023885">
    <property type="entry name" value="4Fe4S-binding_SPASM_dom"/>
</dbReference>
<dbReference type="InterPro" id="IPR007197">
    <property type="entry name" value="rSAM"/>
</dbReference>
<dbReference type="SFLD" id="SFLDG01067">
    <property type="entry name" value="SPASM/twitch_domain_containing"/>
    <property type="match status" value="1"/>
</dbReference>
<evidence type="ECO:0000313" key="8">
    <source>
        <dbReference type="EMBL" id="NQX48485.1"/>
    </source>
</evidence>
<gene>
    <name evidence="8" type="ORF">HQN87_24450</name>
</gene>
<proteinExistence type="inferred from homology"/>
<comment type="caution">
    <text evidence="8">The sequence shown here is derived from an EMBL/GenBank/DDBJ whole genome shotgun (WGS) entry which is preliminary data.</text>
</comment>
<keyword evidence="4" id="KW-0408">Iron</keyword>
<dbReference type="NCBIfam" id="TIGR04085">
    <property type="entry name" value="rSAM_more_4Fe4S"/>
    <property type="match status" value="1"/>
</dbReference>
<dbReference type="SFLD" id="SFLDG01386">
    <property type="entry name" value="main_SPASM_domain-containing"/>
    <property type="match status" value="1"/>
</dbReference>
<dbReference type="PROSITE" id="PS51918">
    <property type="entry name" value="RADICAL_SAM"/>
    <property type="match status" value="1"/>
</dbReference>
<dbReference type="InterPro" id="IPR023867">
    <property type="entry name" value="Sulphatase_maturase_rSAM"/>
</dbReference>
<organism evidence="8 9">
    <name type="scientific">Paenibacillus tritici</name>
    <dbReference type="NCBI Taxonomy" id="1873425"/>
    <lineage>
        <taxon>Bacteria</taxon>
        <taxon>Bacillati</taxon>
        <taxon>Bacillota</taxon>
        <taxon>Bacilli</taxon>
        <taxon>Bacillales</taxon>
        <taxon>Paenibacillaceae</taxon>
        <taxon>Paenibacillus</taxon>
    </lineage>
</organism>
<evidence type="ECO:0000256" key="5">
    <source>
        <dbReference type="ARBA" id="ARBA00023014"/>
    </source>
</evidence>
<dbReference type="PANTHER" id="PTHR43273:SF3">
    <property type="entry name" value="ANAEROBIC SULFATASE-MATURATING ENZYME HOMOLOG ASLB-RELATED"/>
    <property type="match status" value="1"/>
</dbReference>
<keyword evidence="9" id="KW-1185">Reference proteome</keyword>
<dbReference type="PANTHER" id="PTHR43273">
    <property type="entry name" value="ANAEROBIC SULFATASE-MATURATING ENZYME HOMOLOG ASLB-RELATED"/>
    <property type="match status" value="1"/>
</dbReference>
<sequence length="354" mass="40337">MNFTYWVTEDCNLKCSYCYVNKVPKTMDQETAARAIEFTEKILAANPARQKDKLCISLHGGEPLLNYPVIRYIIEAFQSKYPGNTAFTMTTNGTTPNGTTPNNEILDYLASHVELTVSVDGNQESHDRNRVYGNGQGSFRRVMKTIEYLNSKSYFYRVRMTITPNNVSDFADNYIYLYEKGCKIVAFALDESDPDWNKELMDIYQRNLYNIFTYMISRDLTNAQYCLHNFKNEYFRRRSTCDGCHTSYNIASDGSIYPCILAVGHGDFVMGNVHTGLNEAKLAELDTINQKDEGACSTCAMYSNCRSKTCKIINKIQTGNYYMSSPIFCTAQKIHYSTVKNLDYILDGFAVSAK</sequence>
<evidence type="ECO:0000256" key="1">
    <source>
        <dbReference type="ARBA" id="ARBA00001966"/>
    </source>
</evidence>
<reference evidence="8 9" key="1">
    <citation type="submission" date="2020-05" db="EMBL/GenBank/DDBJ databases">
        <title>Paenibacillus glebae, sp. nov., Paenibacillus humi sp. nov., Paenibacillus pedi sp. nov., Paenibacillus terrestris sp. nov. and Paenibacillus terricola sp. nov., isolated from a forest top soil sample.</title>
        <authorList>
            <person name="Qi S."/>
            <person name="Carlier A."/>
            <person name="Cnockaert M."/>
            <person name="Vandamme P."/>
        </authorList>
    </citation>
    <scope>NUCLEOTIDE SEQUENCE [LARGE SCALE GENOMIC DNA]</scope>
    <source>
        <strain evidence="8 9">LMG 29502</strain>
    </source>
</reference>
<evidence type="ECO:0000256" key="4">
    <source>
        <dbReference type="ARBA" id="ARBA00023004"/>
    </source>
</evidence>
<dbReference type="EMBL" id="JABMKX010000015">
    <property type="protein sequence ID" value="NQX48485.1"/>
    <property type="molecule type" value="Genomic_DNA"/>
</dbReference>
<feature type="domain" description="Radical SAM core" evidence="7">
    <location>
        <begin position="1"/>
        <end position="227"/>
    </location>
</feature>
<dbReference type="InterPro" id="IPR013785">
    <property type="entry name" value="Aldolase_TIM"/>
</dbReference>
<evidence type="ECO:0000256" key="3">
    <source>
        <dbReference type="ARBA" id="ARBA00022723"/>
    </source>
</evidence>
<dbReference type="SFLD" id="SFLDG01384">
    <property type="entry name" value="thioether_bond_formation_requi"/>
    <property type="match status" value="1"/>
</dbReference>
<evidence type="ECO:0000313" key="9">
    <source>
        <dbReference type="Proteomes" id="UP000711047"/>
    </source>
</evidence>
<keyword evidence="2" id="KW-0949">S-adenosyl-L-methionine</keyword>
<dbReference type="RefSeq" id="WP_173138645.1">
    <property type="nucleotide sequence ID" value="NZ_JABMKX010000015.1"/>
</dbReference>
<name>A0ABX2DVT4_9BACL</name>
<evidence type="ECO:0000256" key="6">
    <source>
        <dbReference type="ARBA" id="ARBA00023601"/>
    </source>
</evidence>
<dbReference type="CDD" id="cd01335">
    <property type="entry name" value="Radical_SAM"/>
    <property type="match status" value="1"/>
</dbReference>
<comment type="similarity">
    <text evidence="6">Belongs to the radical SAM superfamily. Anaerobic sulfatase-maturating enzyme family.</text>
</comment>
<dbReference type="InterPro" id="IPR058240">
    <property type="entry name" value="rSAM_sf"/>
</dbReference>
<dbReference type="Proteomes" id="UP000711047">
    <property type="component" value="Unassembled WGS sequence"/>
</dbReference>
<keyword evidence="3" id="KW-0479">Metal-binding</keyword>
<comment type="cofactor">
    <cofactor evidence="1">
        <name>[4Fe-4S] cluster</name>
        <dbReference type="ChEBI" id="CHEBI:49883"/>
    </cofactor>
</comment>
<dbReference type="SUPFAM" id="SSF102114">
    <property type="entry name" value="Radical SAM enzymes"/>
    <property type="match status" value="1"/>
</dbReference>
<protein>
    <submittedName>
        <fullName evidence="8">Radical SAM protein</fullName>
    </submittedName>
</protein>
<accession>A0ABX2DVT4</accession>
<keyword evidence="5" id="KW-0411">Iron-sulfur</keyword>
<dbReference type="SFLD" id="SFLDS00029">
    <property type="entry name" value="Radical_SAM"/>
    <property type="match status" value="1"/>
</dbReference>
<evidence type="ECO:0000256" key="2">
    <source>
        <dbReference type="ARBA" id="ARBA00022691"/>
    </source>
</evidence>